<keyword evidence="11" id="KW-1185">Reference proteome</keyword>
<gene>
    <name evidence="10" type="primary">pgp2</name>
    <name evidence="10" type="ORF">CINF_0371</name>
</gene>
<feature type="active site" description="Proton donor/acceptor" evidence="7">
    <location>
        <position position="152"/>
    </location>
</feature>
<organism evidence="10 11">
    <name type="scientific">Candidatus Campylobacter infans</name>
    <dbReference type="NCBI Taxonomy" id="2561898"/>
    <lineage>
        <taxon>Bacteria</taxon>
        <taxon>Pseudomonadati</taxon>
        <taxon>Campylobacterota</taxon>
        <taxon>Epsilonproteobacteria</taxon>
        <taxon>Campylobacterales</taxon>
        <taxon>Campylobacteraceae</taxon>
        <taxon>Campylobacter</taxon>
    </lineage>
</organism>
<keyword evidence="4 7" id="KW-0133">Cell shape</keyword>
<evidence type="ECO:0000256" key="8">
    <source>
        <dbReference type="SAM" id="SignalP"/>
    </source>
</evidence>
<comment type="similarity">
    <text evidence="2">Belongs to the YkuD family.</text>
</comment>
<dbReference type="Pfam" id="PF03734">
    <property type="entry name" value="YkuD"/>
    <property type="match status" value="1"/>
</dbReference>
<dbReference type="InterPro" id="IPR032710">
    <property type="entry name" value="NTF2-like_dom_sf"/>
</dbReference>
<dbReference type="GO" id="GO:0008360">
    <property type="term" value="P:regulation of cell shape"/>
    <property type="evidence" value="ECO:0007669"/>
    <property type="project" value="UniProtKB-UniRule"/>
</dbReference>
<feature type="chain" id="PRO_5028934544" evidence="8">
    <location>
        <begin position="19"/>
        <end position="318"/>
    </location>
</feature>
<dbReference type="PROSITE" id="PS52029">
    <property type="entry name" value="LD_TPASE"/>
    <property type="match status" value="1"/>
</dbReference>
<dbReference type="UniPathway" id="UPA00219"/>
<sequence length="318" mass="36463">MMKILIFALVFTLSFMQAKNPEQNSTKSDESAQISSLQSKQHWEQILNGKDLKFGYYDKAILITFIDKTAKSLELFYYDNGVLTSKFSNQVITGLMGEKLKEGDLKTPVGAYIITRHFKPSDPYLGPVAFSLNYPNLYDILRKRTGSGIWIHGYPMNGERTDTLKTRGCVALENDRLFEYEKIVNDNAGVVIISQKGAPNANKAQIASILAEIFAWQKAWQNNDIKAYLSFYDKNFKFYNGQNYKAFAKKKRAIFAKKEQKSITFTDFSITPYPSSDKGEIFRVSFNENYKAKSHKFKGKKILYLRLNADKIKILTEK</sequence>
<name>A0A7H9CGX7_9BACT</name>
<dbReference type="EMBL" id="CP049075">
    <property type="protein sequence ID" value="QLI04911.1"/>
    <property type="molecule type" value="Genomic_DNA"/>
</dbReference>
<evidence type="ECO:0000313" key="10">
    <source>
        <dbReference type="EMBL" id="QLI04911.1"/>
    </source>
</evidence>
<dbReference type="Proteomes" id="UP000509414">
    <property type="component" value="Chromosome"/>
</dbReference>
<dbReference type="SUPFAM" id="SSF54427">
    <property type="entry name" value="NTF2-like"/>
    <property type="match status" value="1"/>
</dbReference>
<comment type="pathway">
    <text evidence="1 7">Cell wall biogenesis; peptidoglycan biosynthesis.</text>
</comment>
<keyword evidence="8" id="KW-0732">Signal</keyword>
<accession>A0A7H9CGX7</accession>
<protein>
    <submittedName>
        <fullName evidence="10">Peptidoglycan peptidase 2</fullName>
    </submittedName>
</protein>
<dbReference type="Pfam" id="PF24125">
    <property type="entry name" value="Cds6_C"/>
    <property type="match status" value="1"/>
</dbReference>
<dbReference type="GO" id="GO:0009252">
    <property type="term" value="P:peptidoglycan biosynthetic process"/>
    <property type="evidence" value="ECO:0007669"/>
    <property type="project" value="UniProtKB-UniPathway"/>
</dbReference>
<reference evidence="10 11" key="1">
    <citation type="submission" date="2020-02" db="EMBL/GenBank/DDBJ databases">
        <title>Complete genome sequence of the novel Campylobacter species Candidatus Campylobacter infans.</title>
        <authorList>
            <person name="Duim B."/>
            <person name="Zomer A."/>
            <person name="van der Graaf L."/>
            <person name="Wagenaar J."/>
        </authorList>
    </citation>
    <scope>NUCLEOTIDE SEQUENCE [LARGE SCALE GENOMIC DNA]</scope>
    <source>
        <strain evidence="10 11">19S00001</strain>
    </source>
</reference>
<keyword evidence="6 7" id="KW-0961">Cell wall biogenesis/degradation</keyword>
<dbReference type="Gene3D" id="3.10.450.50">
    <property type="match status" value="1"/>
</dbReference>
<proteinExistence type="inferred from homology"/>
<dbReference type="GO" id="GO:0016740">
    <property type="term" value="F:transferase activity"/>
    <property type="evidence" value="ECO:0007669"/>
    <property type="project" value="UniProtKB-KW"/>
</dbReference>
<keyword evidence="5 7" id="KW-0573">Peptidoglycan synthesis</keyword>
<dbReference type="InterPro" id="IPR056203">
    <property type="entry name" value="Cds6_C"/>
</dbReference>
<evidence type="ECO:0000256" key="5">
    <source>
        <dbReference type="ARBA" id="ARBA00022984"/>
    </source>
</evidence>
<dbReference type="PANTHER" id="PTHR36699:SF1">
    <property type="entry name" value="L,D-TRANSPEPTIDASE YAFK-RELATED"/>
    <property type="match status" value="1"/>
</dbReference>
<evidence type="ECO:0000259" key="9">
    <source>
        <dbReference type="PROSITE" id="PS52029"/>
    </source>
</evidence>
<dbReference type="CDD" id="cd16913">
    <property type="entry name" value="YkuD_like"/>
    <property type="match status" value="1"/>
</dbReference>
<evidence type="ECO:0000256" key="4">
    <source>
        <dbReference type="ARBA" id="ARBA00022960"/>
    </source>
</evidence>
<evidence type="ECO:0000256" key="7">
    <source>
        <dbReference type="PROSITE-ProRule" id="PRU01373"/>
    </source>
</evidence>
<dbReference type="Gene3D" id="2.40.440.10">
    <property type="entry name" value="L,D-transpeptidase catalytic domain-like"/>
    <property type="match status" value="1"/>
</dbReference>
<dbReference type="KEGG" id="cinf:CINF_0371"/>
<dbReference type="GO" id="GO:0004180">
    <property type="term" value="F:carboxypeptidase activity"/>
    <property type="evidence" value="ECO:0007669"/>
    <property type="project" value="UniProtKB-ARBA"/>
</dbReference>
<dbReference type="AlphaFoldDB" id="A0A7H9CGX7"/>
<dbReference type="GO" id="GO:0071555">
    <property type="term" value="P:cell wall organization"/>
    <property type="evidence" value="ECO:0007669"/>
    <property type="project" value="UniProtKB-UniRule"/>
</dbReference>
<feature type="active site" description="Nucleophile" evidence="7">
    <location>
        <position position="169"/>
    </location>
</feature>
<evidence type="ECO:0000256" key="6">
    <source>
        <dbReference type="ARBA" id="ARBA00023316"/>
    </source>
</evidence>
<evidence type="ECO:0000256" key="3">
    <source>
        <dbReference type="ARBA" id="ARBA00022679"/>
    </source>
</evidence>
<keyword evidence="3" id="KW-0808">Transferase</keyword>
<dbReference type="InterPro" id="IPR005490">
    <property type="entry name" value="LD_TPept_cat_dom"/>
</dbReference>
<dbReference type="PANTHER" id="PTHR36699">
    <property type="entry name" value="LD-TRANSPEPTIDASE"/>
    <property type="match status" value="1"/>
</dbReference>
<feature type="domain" description="L,D-TPase catalytic" evidence="9">
    <location>
        <begin position="64"/>
        <end position="193"/>
    </location>
</feature>
<evidence type="ECO:0000256" key="2">
    <source>
        <dbReference type="ARBA" id="ARBA00005992"/>
    </source>
</evidence>
<evidence type="ECO:0000256" key="1">
    <source>
        <dbReference type="ARBA" id="ARBA00004752"/>
    </source>
</evidence>
<evidence type="ECO:0000313" key="11">
    <source>
        <dbReference type="Proteomes" id="UP000509414"/>
    </source>
</evidence>
<dbReference type="InterPro" id="IPR038063">
    <property type="entry name" value="Transpep_catalytic_dom"/>
</dbReference>
<feature type="signal peptide" evidence="8">
    <location>
        <begin position="1"/>
        <end position="18"/>
    </location>
</feature>
<dbReference type="SUPFAM" id="SSF141523">
    <property type="entry name" value="L,D-transpeptidase catalytic domain-like"/>
    <property type="match status" value="1"/>
</dbReference>